<sequence>MHHETEWKVRVDLTEDGSITKADATLDTGAACFRGHGTAHRSPGDKDVPAIGDEYAAGRALRDLGEQLLGTAERDVAAMGAAPEPRTSPMYGWEL</sequence>
<gene>
    <name evidence="2" type="ORF">AB0L16_25275</name>
</gene>
<dbReference type="EMBL" id="JBFAUK010000023">
    <property type="protein sequence ID" value="MEV5509709.1"/>
    <property type="molecule type" value="Genomic_DNA"/>
</dbReference>
<evidence type="ECO:0000256" key="1">
    <source>
        <dbReference type="SAM" id="MobiDB-lite"/>
    </source>
</evidence>
<accession>A0ABV3K3J4</accession>
<comment type="caution">
    <text evidence="2">The sequence shown here is derived from an EMBL/GenBank/DDBJ whole genome shotgun (WGS) entry which is preliminary data.</text>
</comment>
<proteinExistence type="predicted"/>
<evidence type="ECO:0000313" key="2">
    <source>
        <dbReference type="EMBL" id="MEV5509709.1"/>
    </source>
</evidence>
<dbReference type="SUPFAM" id="SSF143212">
    <property type="entry name" value="Rv2632c-like"/>
    <property type="match status" value="1"/>
</dbReference>
<dbReference type="Pfam" id="PF08962">
    <property type="entry name" value="Rv2632c-like"/>
    <property type="match status" value="1"/>
</dbReference>
<reference evidence="2 3" key="1">
    <citation type="submission" date="2024-06" db="EMBL/GenBank/DDBJ databases">
        <title>The Natural Products Discovery Center: Release of the First 8490 Sequenced Strains for Exploring Actinobacteria Biosynthetic Diversity.</title>
        <authorList>
            <person name="Kalkreuter E."/>
            <person name="Kautsar S.A."/>
            <person name="Yang D."/>
            <person name="Bader C.D."/>
            <person name="Teijaro C.N."/>
            <person name="Fluegel L."/>
            <person name="Davis C.M."/>
            <person name="Simpson J.R."/>
            <person name="Lauterbach L."/>
            <person name="Steele A.D."/>
            <person name="Gui C."/>
            <person name="Meng S."/>
            <person name="Li G."/>
            <person name="Viehrig K."/>
            <person name="Ye F."/>
            <person name="Su P."/>
            <person name="Kiefer A.F."/>
            <person name="Nichols A."/>
            <person name="Cepeda A.J."/>
            <person name="Yan W."/>
            <person name="Fan B."/>
            <person name="Jiang Y."/>
            <person name="Adhikari A."/>
            <person name="Zheng C.-J."/>
            <person name="Schuster L."/>
            <person name="Cowan T.M."/>
            <person name="Smanski M.J."/>
            <person name="Chevrette M.G."/>
            <person name="De Carvalho L.P.S."/>
            <person name="Shen B."/>
        </authorList>
    </citation>
    <scope>NUCLEOTIDE SEQUENCE [LARGE SCALE GENOMIC DNA]</scope>
    <source>
        <strain evidence="2 3">NPDC052347</strain>
    </source>
</reference>
<evidence type="ECO:0000313" key="3">
    <source>
        <dbReference type="Proteomes" id="UP001552594"/>
    </source>
</evidence>
<protein>
    <submittedName>
        <fullName evidence="2">DUF1876 domain-containing protein</fullName>
    </submittedName>
</protein>
<dbReference type="Proteomes" id="UP001552594">
    <property type="component" value="Unassembled WGS sequence"/>
</dbReference>
<dbReference type="InterPro" id="IPR038070">
    <property type="entry name" value="Rv2632c-like_sf"/>
</dbReference>
<dbReference type="RefSeq" id="WP_109280119.1">
    <property type="nucleotide sequence ID" value="NZ_JBFAUK010000023.1"/>
</dbReference>
<dbReference type="InterPro" id="IPR015057">
    <property type="entry name" value="Rv2632c-like"/>
</dbReference>
<organism evidence="2 3">
    <name type="scientific">Streptomyces orinoci</name>
    <name type="common">Streptoverticillium orinoci</name>
    <dbReference type="NCBI Taxonomy" id="67339"/>
    <lineage>
        <taxon>Bacteria</taxon>
        <taxon>Bacillati</taxon>
        <taxon>Actinomycetota</taxon>
        <taxon>Actinomycetes</taxon>
        <taxon>Kitasatosporales</taxon>
        <taxon>Streptomycetaceae</taxon>
        <taxon>Streptomyces</taxon>
    </lineage>
</organism>
<dbReference type="Gene3D" id="3.30.160.240">
    <property type="entry name" value="Rv1738"/>
    <property type="match status" value="1"/>
</dbReference>
<feature type="region of interest" description="Disordered" evidence="1">
    <location>
        <begin position="75"/>
        <end position="95"/>
    </location>
</feature>
<name>A0ABV3K3J4_STRON</name>
<keyword evidence="3" id="KW-1185">Reference proteome</keyword>